<evidence type="ECO:0000313" key="3">
    <source>
        <dbReference type="EMBL" id="MFD1313585.1"/>
    </source>
</evidence>
<comment type="caution">
    <text evidence="3">The sequence shown here is derived from an EMBL/GenBank/DDBJ whole genome shotgun (WGS) entry which is preliminary data.</text>
</comment>
<gene>
    <name evidence="3" type="ORF">ACFQ5X_48835</name>
</gene>
<evidence type="ECO:0000256" key="1">
    <source>
        <dbReference type="SAM" id="MobiDB-lite"/>
    </source>
</evidence>
<feature type="region of interest" description="Disordered" evidence="1">
    <location>
        <begin position="1361"/>
        <end position="1381"/>
    </location>
</feature>
<accession>A0ABW3XY00</accession>
<name>A0ABW3XY00_9ACTN</name>
<keyword evidence="4" id="KW-1185">Reference proteome</keyword>
<feature type="compositionally biased region" description="Polar residues" evidence="1">
    <location>
        <begin position="1502"/>
        <end position="1514"/>
    </location>
</feature>
<dbReference type="Proteomes" id="UP001597058">
    <property type="component" value="Unassembled WGS sequence"/>
</dbReference>
<feature type="compositionally biased region" description="Polar residues" evidence="1">
    <location>
        <begin position="325"/>
        <end position="338"/>
    </location>
</feature>
<feature type="compositionally biased region" description="Polar residues" evidence="1">
    <location>
        <begin position="1361"/>
        <end position="1373"/>
    </location>
</feature>
<feature type="compositionally biased region" description="Polar residues" evidence="1">
    <location>
        <begin position="300"/>
        <end position="309"/>
    </location>
</feature>
<feature type="compositionally biased region" description="Basic and acidic residues" evidence="1">
    <location>
        <begin position="1484"/>
        <end position="1498"/>
    </location>
</feature>
<protein>
    <submittedName>
        <fullName evidence="3">Toxin glutamine deamidase domain-containing protein</fullName>
    </submittedName>
</protein>
<dbReference type="EMBL" id="JBHTMM010000221">
    <property type="protein sequence ID" value="MFD1313585.1"/>
    <property type="molecule type" value="Genomic_DNA"/>
</dbReference>
<evidence type="ECO:0000313" key="4">
    <source>
        <dbReference type="Proteomes" id="UP001597058"/>
    </source>
</evidence>
<proteinExistence type="predicted"/>
<evidence type="ECO:0000259" key="2">
    <source>
        <dbReference type="Pfam" id="PF15644"/>
    </source>
</evidence>
<dbReference type="Pfam" id="PF15644">
    <property type="entry name" value="Gln_amidase"/>
    <property type="match status" value="1"/>
</dbReference>
<feature type="domain" description="Tox-PL" evidence="2">
    <location>
        <begin position="555"/>
        <end position="662"/>
    </location>
</feature>
<dbReference type="InterPro" id="IPR028908">
    <property type="entry name" value="Tox-PL_dom"/>
</dbReference>
<organism evidence="3 4">
    <name type="scientific">Streptomyces kaempferi</name>
    <dbReference type="NCBI Taxonomy" id="333725"/>
    <lineage>
        <taxon>Bacteria</taxon>
        <taxon>Bacillati</taxon>
        <taxon>Actinomycetota</taxon>
        <taxon>Actinomycetes</taxon>
        <taxon>Kitasatosporales</taxon>
        <taxon>Streptomycetaceae</taxon>
        <taxon>Streptomyces</taxon>
    </lineage>
</organism>
<dbReference type="RefSeq" id="WP_381238904.1">
    <property type="nucleotide sequence ID" value="NZ_JBHSKH010000060.1"/>
</dbReference>
<feature type="region of interest" description="Disordered" evidence="1">
    <location>
        <begin position="300"/>
        <end position="389"/>
    </location>
</feature>
<reference evidence="4" key="1">
    <citation type="journal article" date="2019" name="Int. J. Syst. Evol. Microbiol.">
        <title>The Global Catalogue of Microorganisms (GCM) 10K type strain sequencing project: providing services to taxonomists for standard genome sequencing and annotation.</title>
        <authorList>
            <consortium name="The Broad Institute Genomics Platform"/>
            <consortium name="The Broad Institute Genome Sequencing Center for Infectious Disease"/>
            <person name="Wu L."/>
            <person name="Ma J."/>
        </authorList>
    </citation>
    <scope>NUCLEOTIDE SEQUENCE [LARGE SCALE GENOMIC DNA]</scope>
    <source>
        <strain evidence="4">CGMCC 4.7020</strain>
    </source>
</reference>
<feature type="region of interest" description="Disordered" evidence="1">
    <location>
        <begin position="1475"/>
        <end position="1518"/>
    </location>
</feature>
<sequence>MQEIQRLTQRITDEFGIRFNSEAGVDALLANNPNLPASERSKVRAKAWDIDSLKELLAALQYFAPILGWRRAQSNMRDIPQGVVLAALVNYGILAGSTDSRVKGEYFEKSRLINCYKSGDLEYSANEVIHDITHELAHALAFLDPFQNKFWKGIEAPPLSDDERVVQNRAQDFLWSLIPYLVNDKEFQAEYPRRNQALKALERHYRNLFVRVGQETLREGAERITAALIHAVPWFGGEVGTWTPDGSRYYPMGPPLNEYGGTHAREDHAESWAYFFTDRKLLEEKSPERAAHISEEVNSWTSGRPSLGTTPAALSGRGQAGLKVTRSTVHADTPTNSGPAHPHRSAAVDAFKPNPASPGRLSGTQQARETGRSVSDTRHGSSQDRDHVTGAEIAADSIKAAVEGHVVVPGRRDARADMFVLDPDLLSPGGAAHATQASTAKPMDSRAATFLDAPRPRMDSGAASPTPGRITGHKEEAENEALSIWTHRRLLTDRFEASQRNQQATHGRPLGGRVSSGKTAGGTTAHVDADQVSPQEYKWLERVNPYRDQGGEFATNCVLTAIAVDMSLADPEGAVYQAPPSEPGAQGRPEDEASGLRNHLAAYLDRDPDPVDGPTAVVEAMSRAPLGARGMVVIEDADAETAHVINVTHDDNGVVFLDGQAGGLVPAPAGAVSFLPTTNSIPGFPLTRGHSHPDHTAANTAIGHYLQATTPHRLSGGTTQPHRLDGAHTTATSASGQAAALKEVANAHMTPAERRGVEEAKERWAAASKSATSYADRPERVAAVAEDVKRRLSLGLPPVPFFIPDSDTARPGGLQFGIEIEFGKASDDQDWEKQAIGLAATLQNLGLMRETRLDAHHLSHENGYTTDRDDWRLERETVEWAKAELISPIMSDGRRHWQDIDRVLKVVKQSGWQAHPPENGWPQDGTTGGHIHVSTGHYGSSTDAYVALLTLVYVFEDVLYRLGSSWRAGGHRGVSMAWPGRTSGLPTEEDLQALVQERAKFVYSVNLDAVNGSASDHVEFRWWDGSLDPAEWQVRVRLSQALVQAAFRLSQEENLLAELGFEYYELLGTNAGFAGQEILYQGPYEGSEANVYLDSPEALDGLLRMLDVLFTDDREKDQVLALFVLNSWAFDNGVWQVPSDDERFAWIASYHENPITELAMVQRQRGLSLRTFPATAPPITRHIESSPFHVYLETSYEGQRQEPFVASANLQNWLPLTPERFAVLITENGYEPGRELALIGMEEQYSVGFLQWIAETGDLLNTRVISYAGAHRLPADTAFLLPRFELFTYPDTGVRIDNRGINIPVSLLSYTPPDLTNTAPARMGDLVSASLPLDELAALAATAGQAMEAYLSVSAPHTARISQNDSSQATQTDGNRDRASTSLAEFGITPAEAVRWRNARLADEIVDEVRREIDRLSGDRGTRFFDKVTIKTAALDVLTSRRFVNRGALTQATVLLLLTGQSAGPLVAGLPHDPAAYSIGRSPQRTDRELDGTDRQEGPSRLASTHATPSTVSPEDQRLADTLAYIQQRGVRPPVTIGNQNPEGQRTLEQLVATVNDALHNHPHPDHTAANTAIAHYRQATTPHRPKTAARQWRVPGHWSTTDTLFILDPDLLSPVGSLLAEQVTAVRYILADRYPSERAMSQGAVPRVGFAATSSEETVRLMPRAMEFAGDLAKHLGSVRVVLSNGQTITVCDQVRS</sequence>
<feature type="region of interest" description="Disordered" evidence="1">
    <location>
        <begin position="454"/>
        <end position="475"/>
    </location>
</feature>
<feature type="compositionally biased region" description="Basic and acidic residues" evidence="1">
    <location>
        <begin position="369"/>
        <end position="389"/>
    </location>
</feature>
<feature type="region of interest" description="Disordered" evidence="1">
    <location>
        <begin position="498"/>
        <end position="525"/>
    </location>
</feature>